<feature type="domain" description="GRF-type" evidence="13">
    <location>
        <begin position="500"/>
        <end position="548"/>
    </location>
</feature>
<evidence type="ECO:0000256" key="10">
    <source>
        <dbReference type="PIRSR" id="PIRSR604808-2"/>
    </source>
</evidence>
<evidence type="ECO:0000313" key="15">
    <source>
        <dbReference type="Proteomes" id="UP000623129"/>
    </source>
</evidence>
<dbReference type="GO" id="GO:0008270">
    <property type="term" value="F:zinc ion binding"/>
    <property type="evidence" value="ECO:0007669"/>
    <property type="project" value="UniProtKB-KW"/>
</dbReference>
<keyword evidence="4 12" id="KW-0863">Zinc-finger</keyword>
<evidence type="ECO:0000256" key="9">
    <source>
        <dbReference type="PIRSR" id="PIRSR604808-1"/>
    </source>
</evidence>
<keyword evidence="15" id="KW-1185">Reference proteome</keyword>
<dbReference type="SUPFAM" id="SSF56219">
    <property type="entry name" value="DNase I-like"/>
    <property type="match status" value="1"/>
</dbReference>
<comment type="cofactor">
    <cofactor evidence="10">
        <name>Mg(2+)</name>
        <dbReference type="ChEBI" id="CHEBI:18420"/>
    </cofactor>
    <cofactor evidence="10">
        <name>Mn(2+)</name>
        <dbReference type="ChEBI" id="CHEBI:29035"/>
    </cofactor>
    <text evidence="10">Probably binds two magnesium or manganese ions per subunit.</text>
</comment>
<dbReference type="FunFam" id="3.60.10.10:FF:000042">
    <property type="entry name" value="DNA-(apurinic or apyrimidinic site) lyase"/>
    <property type="match status" value="1"/>
</dbReference>
<dbReference type="InterPro" id="IPR005135">
    <property type="entry name" value="Endo/exonuclease/phosphatase"/>
</dbReference>
<dbReference type="PROSITE" id="PS50007">
    <property type="entry name" value="PIPLC_X_DOMAIN"/>
    <property type="match status" value="1"/>
</dbReference>
<dbReference type="GO" id="GO:0008311">
    <property type="term" value="F:double-stranded DNA 3'-5' DNA exonuclease activity"/>
    <property type="evidence" value="ECO:0007669"/>
    <property type="project" value="TreeGrafter"/>
</dbReference>
<dbReference type="EMBL" id="SWLB01000021">
    <property type="protein sequence ID" value="KAF3324968.1"/>
    <property type="molecule type" value="Genomic_DNA"/>
</dbReference>
<accession>A0A833QTF9</accession>
<dbReference type="GO" id="GO:0006629">
    <property type="term" value="P:lipid metabolic process"/>
    <property type="evidence" value="ECO:0007669"/>
    <property type="project" value="InterPro"/>
</dbReference>
<feature type="active site" description="Proton donor/acceptor" evidence="9">
    <location>
        <position position="201"/>
    </location>
</feature>
<dbReference type="SUPFAM" id="SSF51695">
    <property type="entry name" value="PLC-like phosphodiesterases"/>
    <property type="match status" value="1"/>
</dbReference>
<dbReference type="GO" id="GO:0006284">
    <property type="term" value="P:base-excision repair"/>
    <property type="evidence" value="ECO:0007669"/>
    <property type="project" value="TreeGrafter"/>
</dbReference>
<dbReference type="Pfam" id="PF06839">
    <property type="entry name" value="Zn_ribbon_GRF"/>
    <property type="match status" value="1"/>
</dbReference>
<dbReference type="CDD" id="cd08619">
    <property type="entry name" value="PI-PLCXDc_plant"/>
    <property type="match status" value="1"/>
</dbReference>
<sequence length="929" mass="105264">MKIVTYNINGLRPRVAQHGSLLRLLNSLDADIICFQETKITRQDLSVDLIMAEGYEAFVSCCRTTSKTRGGYSGVATFCRVTSAFSSQEVALPVGAEEGFTGFLEGPKISNREMPEFSVKAPLKIEGLEEDITKEEMLKLDGEGRCVITDHGHFVLFNIYGPRAEAEDKERVRFKLLFFKILQKRWEFLLKQGKRLFVVGDLNIAPSAIDRCDADAGFEKNMFREWLRSLLRNCGGCFFDVFRSKHPERKGAYTCFSQSTGAEEFNYGSRIDHILIAGPCIHQDHEGEEYSILDCHVADSDILTEFKRGSTDALLKWNGGRSTKLEGSDHIPVYVKLTDIPDLPVHSTPALSIRYVPEVRGWQQSIVSFLSKSQSSQQKEGSLILSSETSCEMSSISQEIQGCTTTTNEENKELCLTKRKSIHSLKDTKRVKNSSSSQLTIKSFFKQPVQEPTVCSNQNISEEFDVCNSQDVICSKEKGDVAILEWRRIQERMKTSLPLCKGHREPCVARSVKKGSNIGRLFYVCSRAQGPASNPEANCNHFQWASLKSKDKKGTEARYYQTKIIISTPNYKPSIEPSFPLKKHTQNTTSTFPGKAFLHPLCHTNPTTTMGTQISKQKERRHLVTTEKQALHTLLKSSGEQFPGSDFHPSDRKNWMEILGPDQLRLFQVVWPGTHDSATNKIGIRFVSRPFAQCQNCSIYKQLVKGTRVLDIRVQQDKRVCHGILSTYPVDVVINDVKKFLSETKSEIIILEIRTEFGKEDPPDFDKYLNEQLGEYLIQQDDAVFHKTIAEILPKRVICVWKPRKTPAQNHGDTLWNGSYLKDNWIDTDLPEKKFESNMDFLGKQPPVKDRRYFYRIENTATPQSDNPIVCVKPVTRRIQAFARLFITQAFAKGIADRLQIFSTDFIDEDFVDACAGLTHARIEGKAPA</sequence>
<evidence type="ECO:0000256" key="12">
    <source>
        <dbReference type="PROSITE-ProRule" id="PRU01343"/>
    </source>
</evidence>
<evidence type="ECO:0000256" key="3">
    <source>
        <dbReference type="ARBA" id="ARBA00022723"/>
    </source>
</evidence>
<feature type="binding site" evidence="10">
    <location>
        <position position="37"/>
    </location>
    <ligand>
        <name>Mg(2+)</name>
        <dbReference type="ChEBI" id="CHEBI:18420"/>
        <label>1</label>
    </ligand>
</feature>
<dbReference type="Proteomes" id="UP000623129">
    <property type="component" value="Unassembled WGS sequence"/>
</dbReference>
<dbReference type="InterPro" id="IPR036691">
    <property type="entry name" value="Endo/exonu/phosph_ase_sf"/>
</dbReference>
<feature type="active site" description="Proton acceptor" evidence="9">
    <location>
        <position position="330"/>
    </location>
</feature>
<reference evidence="14" key="1">
    <citation type="submission" date="2020-01" db="EMBL/GenBank/DDBJ databases">
        <title>Genome sequence of Kobresia littledalei, the first chromosome-level genome in the family Cyperaceae.</title>
        <authorList>
            <person name="Qu G."/>
        </authorList>
    </citation>
    <scope>NUCLEOTIDE SEQUENCE</scope>
    <source>
        <strain evidence="14">C.B.Clarke</strain>
        <tissue evidence="14">Leaf</tissue>
    </source>
</reference>
<evidence type="ECO:0000256" key="2">
    <source>
        <dbReference type="ARBA" id="ARBA00013541"/>
    </source>
</evidence>
<feature type="active site" evidence="9">
    <location>
        <position position="160"/>
    </location>
</feature>
<feature type="binding site" evidence="10">
    <location>
        <position position="201"/>
    </location>
    <ligand>
        <name>Mg(2+)</name>
        <dbReference type="ChEBI" id="CHEBI:18420"/>
        <label>1</label>
    </ligand>
</feature>
<dbReference type="GO" id="GO:0008081">
    <property type="term" value="F:phosphoric diester hydrolase activity"/>
    <property type="evidence" value="ECO:0007669"/>
    <property type="project" value="InterPro"/>
</dbReference>
<evidence type="ECO:0000256" key="5">
    <source>
        <dbReference type="ARBA" id="ARBA00022801"/>
    </source>
</evidence>
<dbReference type="GO" id="GO:0005634">
    <property type="term" value="C:nucleus"/>
    <property type="evidence" value="ECO:0007669"/>
    <property type="project" value="TreeGrafter"/>
</dbReference>
<evidence type="ECO:0000313" key="14">
    <source>
        <dbReference type="EMBL" id="KAF3324968.1"/>
    </source>
</evidence>
<dbReference type="Pfam" id="PF00388">
    <property type="entry name" value="PI-PLC-X"/>
    <property type="match status" value="1"/>
</dbReference>
<comment type="similarity">
    <text evidence="1">Belongs to the DNA repair enzymes AP/ExoA family.</text>
</comment>
<organism evidence="14 15">
    <name type="scientific">Carex littledalei</name>
    <dbReference type="NCBI Taxonomy" id="544730"/>
    <lineage>
        <taxon>Eukaryota</taxon>
        <taxon>Viridiplantae</taxon>
        <taxon>Streptophyta</taxon>
        <taxon>Embryophyta</taxon>
        <taxon>Tracheophyta</taxon>
        <taxon>Spermatophyta</taxon>
        <taxon>Magnoliopsida</taxon>
        <taxon>Liliopsida</taxon>
        <taxon>Poales</taxon>
        <taxon>Cyperaceae</taxon>
        <taxon>Cyperoideae</taxon>
        <taxon>Cariceae</taxon>
        <taxon>Carex</taxon>
        <taxon>Carex subgen. Euthyceras</taxon>
    </lineage>
</organism>
<keyword evidence="14" id="KW-0456">Lyase</keyword>
<dbReference type="GO" id="GO:0003906">
    <property type="term" value="F:DNA-(apurinic or apyrimidinic site) endonuclease activity"/>
    <property type="evidence" value="ECO:0007669"/>
    <property type="project" value="TreeGrafter"/>
</dbReference>
<evidence type="ECO:0000256" key="6">
    <source>
        <dbReference type="ARBA" id="ARBA00022833"/>
    </source>
</evidence>
<protein>
    <recommendedName>
        <fullName evidence="2">DNA-(apurinic or apyrimidinic site) endonuclease 2</fullName>
    </recommendedName>
</protein>
<dbReference type="PROSITE" id="PS51999">
    <property type="entry name" value="ZF_GRF"/>
    <property type="match status" value="1"/>
</dbReference>
<feature type="binding site" evidence="10">
    <location>
        <position position="7"/>
    </location>
    <ligand>
        <name>Mg(2+)</name>
        <dbReference type="ChEBI" id="CHEBI:18420"/>
        <label>1</label>
    </ligand>
</feature>
<dbReference type="Pfam" id="PF03372">
    <property type="entry name" value="Exo_endo_phos"/>
    <property type="match status" value="1"/>
</dbReference>
<evidence type="ECO:0000256" key="1">
    <source>
        <dbReference type="ARBA" id="ARBA00007092"/>
    </source>
</evidence>
<gene>
    <name evidence="14" type="ORF">FCM35_KLT11125</name>
</gene>
<dbReference type="InterPro" id="IPR000909">
    <property type="entry name" value="PLipase_C_PInositol-sp_X_dom"/>
</dbReference>
<keyword evidence="7 10" id="KW-0460">Magnesium</keyword>
<dbReference type="InterPro" id="IPR017946">
    <property type="entry name" value="PLC-like_Pdiesterase_TIM-brl"/>
</dbReference>
<feature type="site" description="Transition state stabilizer" evidence="11">
    <location>
        <position position="203"/>
    </location>
</feature>
<keyword evidence="5" id="KW-0378">Hydrolase</keyword>
<evidence type="ECO:0000256" key="4">
    <source>
        <dbReference type="ARBA" id="ARBA00022771"/>
    </source>
</evidence>
<keyword evidence="6" id="KW-0862">Zinc</keyword>
<keyword evidence="3 10" id="KW-0479">Metal-binding</keyword>
<dbReference type="OrthoDB" id="391817at2759"/>
<feature type="binding site" evidence="10">
    <location>
        <position position="330"/>
    </location>
    <ligand>
        <name>Mg(2+)</name>
        <dbReference type="ChEBI" id="CHEBI:18420"/>
        <label>1</label>
    </ligand>
</feature>
<dbReference type="PANTHER" id="PTHR22748">
    <property type="entry name" value="AP ENDONUCLEASE"/>
    <property type="match status" value="1"/>
</dbReference>
<dbReference type="Gene3D" id="3.20.20.190">
    <property type="entry name" value="Phosphatidylinositol (PI) phosphodiesterase"/>
    <property type="match status" value="1"/>
</dbReference>
<evidence type="ECO:0000256" key="8">
    <source>
        <dbReference type="ARBA" id="ARBA00023242"/>
    </source>
</evidence>
<dbReference type="Gene3D" id="3.60.10.10">
    <property type="entry name" value="Endonuclease/exonuclease/phosphatase"/>
    <property type="match status" value="1"/>
</dbReference>
<dbReference type="AlphaFoldDB" id="A0A833QTF9"/>
<evidence type="ECO:0000259" key="13">
    <source>
        <dbReference type="PROSITE" id="PS51999"/>
    </source>
</evidence>
<feature type="binding site" evidence="10">
    <location>
        <position position="329"/>
    </location>
    <ligand>
        <name>Mg(2+)</name>
        <dbReference type="ChEBI" id="CHEBI:18420"/>
        <label>1</label>
    </ligand>
</feature>
<dbReference type="GO" id="GO:0016829">
    <property type="term" value="F:lyase activity"/>
    <property type="evidence" value="ECO:0007669"/>
    <property type="project" value="UniProtKB-KW"/>
</dbReference>
<dbReference type="PROSITE" id="PS51435">
    <property type="entry name" value="AP_NUCLEASE_F1_4"/>
    <property type="match status" value="1"/>
</dbReference>
<name>A0A833QTF9_9POAL</name>
<evidence type="ECO:0000256" key="7">
    <source>
        <dbReference type="ARBA" id="ARBA00022842"/>
    </source>
</evidence>
<feature type="site" description="Interaction with DNA substrate" evidence="11">
    <location>
        <position position="330"/>
    </location>
</feature>
<dbReference type="SMART" id="SM00148">
    <property type="entry name" value="PLCXc"/>
    <property type="match status" value="1"/>
</dbReference>
<evidence type="ECO:0000256" key="11">
    <source>
        <dbReference type="PIRSR" id="PIRSR604808-3"/>
    </source>
</evidence>
<feature type="binding site" evidence="10">
    <location>
        <position position="203"/>
    </location>
    <ligand>
        <name>Mg(2+)</name>
        <dbReference type="ChEBI" id="CHEBI:18420"/>
        <label>1</label>
    </ligand>
</feature>
<proteinExistence type="inferred from homology"/>
<feature type="site" description="Important for catalytic activity" evidence="11">
    <location>
        <position position="272"/>
    </location>
</feature>
<comment type="caution">
    <text evidence="14">The sequence shown here is derived from an EMBL/GenBank/DDBJ whole genome shotgun (WGS) entry which is preliminary data.</text>
</comment>
<dbReference type="PANTHER" id="PTHR22748:SF4">
    <property type="entry name" value="DNA-(APURINIC OR APYRIMIDINIC SITE) ENDONUCLEASE 2"/>
    <property type="match status" value="1"/>
</dbReference>
<keyword evidence="8" id="KW-0539">Nucleus</keyword>
<dbReference type="InterPro" id="IPR010666">
    <property type="entry name" value="Znf_GRF"/>
</dbReference>
<dbReference type="InterPro" id="IPR004808">
    <property type="entry name" value="AP_endonuc_1"/>
</dbReference>
<keyword evidence="10" id="KW-0464">Manganese</keyword>